<dbReference type="PANTHER" id="PTHR46375">
    <property type="entry name" value="KELCH REPEAT AND BTB DOMAIN-CONTAINING PROTEIN 13-RELATED"/>
    <property type="match status" value="1"/>
</dbReference>
<name>A0ABN8NGE2_9CNID</name>
<dbReference type="EMBL" id="CALNXK010000019">
    <property type="protein sequence ID" value="CAH3106610.1"/>
    <property type="molecule type" value="Genomic_DNA"/>
</dbReference>
<dbReference type="SUPFAM" id="SSF117281">
    <property type="entry name" value="Kelch motif"/>
    <property type="match status" value="1"/>
</dbReference>
<comment type="caution">
    <text evidence="2">The sequence shown here is derived from an EMBL/GenBank/DDBJ whole genome shotgun (WGS) entry which is preliminary data.</text>
</comment>
<dbReference type="InterPro" id="IPR006652">
    <property type="entry name" value="Kelch_1"/>
</dbReference>
<keyword evidence="1" id="KW-0880">Kelch repeat</keyword>
<evidence type="ECO:0000313" key="2">
    <source>
        <dbReference type="EMBL" id="CAH3106610.1"/>
    </source>
</evidence>
<proteinExistence type="predicted"/>
<dbReference type="InterPro" id="IPR052392">
    <property type="entry name" value="Kelch-BTB_domain-containing"/>
</dbReference>
<reference evidence="2 3" key="1">
    <citation type="submission" date="2022-05" db="EMBL/GenBank/DDBJ databases">
        <authorList>
            <consortium name="Genoscope - CEA"/>
            <person name="William W."/>
        </authorList>
    </citation>
    <scope>NUCLEOTIDE SEQUENCE [LARGE SCALE GENOMIC DNA]</scope>
</reference>
<protein>
    <submittedName>
        <fullName evidence="2">Uncharacterized protein</fullName>
    </submittedName>
</protein>
<evidence type="ECO:0000313" key="3">
    <source>
        <dbReference type="Proteomes" id="UP001159405"/>
    </source>
</evidence>
<dbReference type="PANTHER" id="PTHR46375:SF3">
    <property type="entry name" value="KELCH REPEAT AND BTB DOMAIN-CONTAINING PROTEIN 13"/>
    <property type="match status" value="1"/>
</dbReference>
<accession>A0ABN8NGE2</accession>
<dbReference type="Proteomes" id="UP001159405">
    <property type="component" value="Unassembled WGS sequence"/>
</dbReference>
<sequence length="315" mass="36687">MAQFHPILEKLYPVMENFIFIYFLMRTLESGREDYDPLSNCWSSFPYEDHRTVKKIFAMNDEAIYALVAEDILCCPDCTSLYLRKIPGPCSKTPHLSFLRKYKPETSSWEDITSFDLDCNSRSGICVVAKDNFVYFIGGGYCSPDRHEILASADRYDLINDTWENLANLQLPRCLTATHHKIFVVGGVKGDLLAESCEMYDEDTKEWHFAARLRKTPFDHYNPTLLGVDNKLYCLIRLICAWNRKDKIDCYDFEKNEWKEKTQIPFEELSPRGLKNESYLQITSCCSMGIFKRHNFLQHASFKDIKTGKDKCVIM</sequence>
<dbReference type="InterPro" id="IPR015915">
    <property type="entry name" value="Kelch-typ_b-propeller"/>
</dbReference>
<dbReference type="Pfam" id="PF01344">
    <property type="entry name" value="Kelch_1"/>
    <property type="match status" value="2"/>
</dbReference>
<gene>
    <name evidence="2" type="ORF">PLOB_00014882</name>
</gene>
<evidence type="ECO:0000256" key="1">
    <source>
        <dbReference type="ARBA" id="ARBA00022441"/>
    </source>
</evidence>
<dbReference type="Gene3D" id="2.120.10.80">
    <property type="entry name" value="Kelch-type beta propeller"/>
    <property type="match status" value="1"/>
</dbReference>
<organism evidence="2 3">
    <name type="scientific">Porites lobata</name>
    <dbReference type="NCBI Taxonomy" id="104759"/>
    <lineage>
        <taxon>Eukaryota</taxon>
        <taxon>Metazoa</taxon>
        <taxon>Cnidaria</taxon>
        <taxon>Anthozoa</taxon>
        <taxon>Hexacorallia</taxon>
        <taxon>Scleractinia</taxon>
        <taxon>Fungiina</taxon>
        <taxon>Poritidae</taxon>
        <taxon>Porites</taxon>
    </lineage>
</organism>
<keyword evidence="3" id="KW-1185">Reference proteome</keyword>